<dbReference type="EMBL" id="JAXCEH010000003">
    <property type="protein sequence ID" value="MFA1553361.1"/>
    <property type="molecule type" value="Genomic_DNA"/>
</dbReference>
<evidence type="ECO:0000313" key="4">
    <source>
        <dbReference type="Proteomes" id="UP001569904"/>
    </source>
</evidence>
<evidence type="ECO:0000313" key="3">
    <source>
        <dbReference type="EMBL" id="MFA1553361.1"/>
    </source>
</evidence>
<feature type="domain" description="Luciferase-like" evidence="2">
    <location>
        <begin position="14"/>
        <end position="262"/>
    </location>
</feature>
<name>A0ABV4QRZ2_9ACTN</name>
<dbReference type="InterPro" id="IPR011251">
    <property type="entry name" value="Luciferase-like_dom"/>
</dbReference>
<dbReference type="Proteomes" id="UP001569904">
    <property type="component" value="Unassembled WGS sequence"/>
</dbReference>
<accession>A0ABV4QRZ2</accession>
<dbReference type="InterPro" id="IPR036661">
    <property type="entry name" value="Luciferase-like_sf"/>
</dbReference>
<dbReference type="Gene3D" id="3.20.20.30">
    <property type="entry name" value="Luciferase-like domain"/>
    <property type="match status" value="1"/>
</dbReference>
<proteinExistence type="predicted"/>
<dbReference type="InterPro" id="IPR050564">
    <property type="entry name" value="F420-G6PD/mer"/>
</dbReference>
<dbReference type="RefSeq" id="WP_371939757.1">
    <property type="nucleotide sequence ID" value="NZ_JAXCEH010000003.1"/>
</dbReference>
<dbReference type="Pfam" id="PF00296">
    <property type="entry name" value="Bac_luciferase"/>
    <property type="match status" value="1"/>
</dbReference>
<keyword evidence="1" id="KW-0560">Oxidoreductase</keyword>
<keyword evidence="4" id="KW-1185">Reference proteome</keyword>
<comment type="caution">
    <text evidence="3">The sequence shown here is derived from an EMBL/GenBank/DDBJ whole genome shotgun (WGS) entry which is preliminary data.</text>
</comment>
<organism evidence="3 4">
    <name type="scientific">Actinomadura chokoriensis</name>
    <dbReference type="NCBI Taxonomy" id="454156"/>
    <lineage>
        <taxon>Bacteria</taxon>
        <taxon>Bacillati</taxon>
        <taxon>Actinomycetota</taxon>
        <taxon>Actinomycetes</taxon>
        <taxon>Streptosporangiales</taxon>
        <taxon>Thermomonosporaceae</taxon>
        <taxon>Actinomadura</taxon>
    </lineage>
</organism>
<sequence length="296" mass="30981">MRIAIHSGLTMRGKVDGVVEQVRRVAEFGLAGYWAPMLTGHDTLTAFAVAGREVPGVELGTAVVPIPLRPPFALAQQVATVQEAIGGRLALGIGPSHEALVRDAFGLEWTPPIAATRRYVAELESVMAGGDGRRVVVGGDPTPILLGAVNPAMAALAAEAASGVVTWAAGPRTITEVIRPALRDRPAGKPFRIVAALPICVTDDVAGTREHVHAMLGANDRFPSYRKVLSREGVDGVAGLAIVGSPDEAARRLDAFAASGVTDFAAHVLATTDVDAERTWEFLADRAAGHRCAGRR</sequence>
<reference evidence="3 4" key="1">
    <citation type="submission" date="2023-11" db="EMBL/GenBank/DDBJ databases">
        <title>Actinomadura monticuli sp. nov., isolated from volcanic ash.</title>
        <authorList>
            <person name="Lee S.D."/>
            <person name="Yang H."/>
            <person name="Kim I.S."/>
        </authorList>
    </citation>
    <scope>NUCLEOTIDE SEQUENCE [LARGE SCALE GENOMIC DNA]</scope>
    <source>
        <strain evidence="3 4">DSM 45346</strain>
    </source>
</reference>
<dbReference type="SUPFAM" id="SSF51679">
    <property type="entry name" value="Bacterial luciferase-like"/>
    <property type="match status" value="1"/>
</dbReference>
<evidence type="ECO:0000256" key="1">
    <source>
        <dbReference type="ARBA" id="ARBA00023002"/>
    </source>
</evidence>
<gene>
    <name evidence="3" type="ORF">SM436_06620</name>
</gene>
<evidence type="ECO:0000259" key="2">
    <source>
        <dbReference type="Pfam" id="PF00296"/>
    </source>
</evidence>
<dbReference type="PANTHER" id="PTHR43244:SF1">
    <property type="entry name" value="5,10-METHYLENETETRAHYDROMETHANOPTERIN REDUCTASE"/>
    <property type="match status" value="1"/>
</dbReference>
<dbReference type="PANTHER" id="PTHR43244">
    <property type="match status" value="1"/>
</dbReference>
<protein>
    <submittedName>
        <fullName evidence="3">LLM class flavin-dependent oxidoreductase</fullName>
    </submittedName>
</protein>